<dbReference type="OrthoDB" id="8234840at2"/>
<comment type="caution">
    <text evidence="1">The sequence shown here is derived from an EMBL/GenBank/DDBJ whole genome shotgun (WGS) entry which is preliminary data.</text>
</comment>
<keyword evidence="2" id="KW-1185">Reference proteome</keyword>
<dbReference type="EMBL" id="VSSS01000011">
    <property type="protein sequence ID" value="TYL98682.1"/>
    <property type="molecule type" value="Genomic_DNA"/>
</dbReference>
<reference evidence="1 2" key="1">
    <citation type="submission" date="2019-08" db="EMBL/GenBank/DDBJ databases">
        <title>Bradyrhizobium hipponensis sp. nov., a rhizobium isolated from a Lupinus angustifolius root nodule in Tunisia.</title>
        <authorList>
            <person name="Off K."/>
            <person name="Rejili M."/>
            <person name="Mars M."/>
            <person name="Brachmann A."/>
            <person name="Marin M."/>
        </authorList>
    </citation>
    <scope>NUCLEOTIDE SEQUENCE [LARGE SCALE GENOMIC DNA]</scope>
    <source>
        <strain evidence="1 2">CTAW71</strain>
    </source>
</reference>
<dbReference type="Proteomes" id="UP000324758">
    <property type="component" value="Unassembled WGS sequence"/>
</dbReference>
<sequence>MIHATCHTADNVSCIEFDATPGGPNLGTFACVVDGPDAVAWLETKKLPRTKRPSMISNILALPGEIGPLFQP</sequence>
<proteinExistence type="predicted"/>
<organism evidence="1 2">
    <name type="scientific">Bradyrhizobium rifense</name>
    <dbReference type="NCBI Taxonomy" id="515499"/>
    <lineage>
        <taxon>Bacteria</taxon>
        <taxon>Pseudomonadati</taxon>
        <taxon>Pseudomonadota</taxon>
        <taxon>Alphaproteobacteria</taxon>
        <taxon>Hyphomicrobiales</taxon>
        <taxon>Nitrobacteraceae</taxon>
        <taxon>Bradyrhizobium</taxon>
    </lineage>
</organism>
<evidence type="ECO:0000313" key="2">
    <source>
        <dbReference type="Proteomes" id="UP000324758"/>
    </source>
</evidence>
<accession>A0A5D3KQF7</accession>
<name>A0A5D3KQF7_9BRAD</name>
<evidence type="ECO:0000313" key="1">
    <source>
        <dbReference type="EMBL" id="TYL98682.1"/>
    </source>
</evidence>
<protein>
    <submittedName>
        <fullName evidence="1">Uncharacterized protein</fullName>
    </submittedName>
</protein>
<gene>
    <name evidence="1" type="ORF">FXB40_05380</name>
</gene>
<dbReference type="AlphaFoldDB" id="A0A5D3KQF7"/>